<proteinExistence type="predicted"/>
<protein>
    <submittedName>
        <fullName evidence="1">Uncharacterized protein</fullName>
    </submittedName>
</protein>
<reference evidence="1 2" key="1">
    <citation type="journal article" date="2019" name="Sci. Rep.">
        <title>Orb-weaving spider Araneus ventricosus genome elucidates the spidroin gene catalogue.</title>
        <authorList>
            <person name="Kono N."/>
            <person name="Nakamura H."/>
            <person name="Ohtoshi R."/>
            <person name="Moran D.A.P."/>
            <person name="Shinohara A."/>
            <person name="Yoshida Y."/>
            <person name="Fujiwara M."/>
            <person name="Mori M."/>
            <person name="Tomita M."/>
            <person name="Arakawa K."/>
        </authorList>
    </citation>
    <scope>NUCLEOTIDE SEQUENCE [LARGE SCALE GENOMIC DNA]</scope>
</reference>
<organism evidence="1 2">
    <name type="scientific">Araneus ventricosus</name>
    <name type="common">Orbweaver spider</name>
    <name type="synonym">Epeira ventricosa</name>
    <dbReference type="NCBI Taxonomy" id="182803"/>
    <lineage>
        <taxon>Eukaryota</taxon>
        <taxon>Metazoa</taxon>
        <taxon>Ecdysozoa</taxon>
        <taxon>Arthropoda</taxon>
        <taxon>Chelicerata</taxon>
        <taxon>Arachnida</taxon>
        <taxon>Araneae</taxon>
        <taxon>Araneomorphae</taxon>
        <taxon>Entelegynae</taxon>
        <taxon>Araneoidea</taxon>
        <taxon>Araneidae</taxon>
        <taxon>Araneus</taxon>
    </lineage>
</organism>
<keyword evidence="2" id="KW-1185">Reference proteome</keyword>
<sequence length="328" mass="37100">MSLSKFVLRAVNHCPIFDENLKDFDEVKLPTKKDVLLCCLEVRQVGLESKWKKETAFSTVARQVAIKLNIIWDKASIPTVTHNSVIQLITCCNDDYISIKKTLNCKTTVRETKEDKLGSFIEQTSKFFDIAFCKCADFSGCTCPKDKKVPVLKCQFLRDQRGPRIGRIGSVDLPVTKGMIKRAERSCKRLRREISLSEPSYSNAVSHSLSNQGQCFSDGDDVAGVENKTEDNFVKDDMFTKSRRKTYKHKLDLTETVIIAQRYNDETKTQTGVFREEHISLVAEPNSRCVGHVTPSSGSTHDETTVIFEYITSQLKGGFDEVDVLRCD</sequence>
<dbReference type="AlphaFoldDB" id="A0A4Y2N2P8"/>
<comment type="caution">
    <text evidence="1">The sequence shown here is derived from an EMBL/GenBank/DDBJ whole genome shotgun (WGS) entry which is preliminary data.</text>
</comment>
<dbReference type="Proteomes" id="UP000499080">
    <property type="component" value="Unassembled WGS sequence"/>
</dbReference>
<evidence type="ECO:0000313" key="1">
    <source>
        <dbReference type="EMBL" id="GBN32979.1"/>
    </source>
</evidence>
<evidence type="ECO:0000313" key="2">
    <source>
        <dbReference type="Proteomes" id="UP000499080"/>
    </source>
</evidence>
<dbReference type="EMBL" id="BGPR01008317">
    <property type="protein sequence ID" value="GBN32979.1"/>
    <property type="molecule type" value="Genomic_DNA"/>
</dbReference>
<accession>A0A4Y2N2P8</accession>
<gene>
    <name evidence="1" type="ORF">AVEN_153855_1</name>
</gene>
<name>A0A4Y2N2P8_ARAVE</name>